<gene>
    <name evidence="1" type="ORF">SPPG_08948</name>
</gene>
<dbReference type="RefSeq" id="XP_016612265.1">
    <property type="nucleotide sequence ID" value="XM_016757098.1"/>
</dbReference>
<evidence type="ECO:0000313" key="1">
    <source>
        <dbReference type="EMBL" id="KND04226.1"/>
    </source>
</evidence>
<proteinExistence type="predicted"/>
<dbReference type="Proteomes" id="UP000053201">
    <property type="component" value="Unassembled WGS sequence"/>
</dbReference>
<accession>A0A0L0HS94</accession>
<name>A0A0L0HS94_SPIPD</name>
<sequence length="132" mass="14597">MLDLGWCQPLLVCFCAFHARTIVVSRGVDLTKRLIDMNLHQLAAMSGQWQLFHAKVKTAVLETGESLYDNVPLLITSSSLPIPTTLFFLGLITVETIKFSLAGMEVCDGPICTITGKSITTSRAWVVRWETP</sequence>
<dbReference type="VEuPathDB" id="FungiDB:SPPG_08948"/>
<organism evidence="1 2">
    <name type="scientific">Spizellomyces punctatus (strain DAOM BR117)</name>
    <dbReference type="NCBI Taxonomy" id="645134"/>
    <lineage>
        <taxon>Eukaryota</taxon>
        <taxon>Fungi</taxon>
        <taxon>Fungi incertae sedis</taxon>
        <taxon>Chytridiomycota</taxon>
        <taxon>Chytridiomycota incertae sedis</taxon>
        <taxon>Chytridiomycetes</taxon>
        <taxon>Spizellomycetales</taxon>
        <taxon>Spizellomycetaceae</taxon>
        <taxon>Spizellomyces</taxon>
    </lineage>
</organism>
<dbReference type="AlphaFoldDB" id="A0A0L0HS94"/>
<dbReference type="EMBL" id="KQ257451">
    <property type="protein sequence ID" value="KND04226.1"/>
    <property type="molecule type" value="Genomic_DNA"/>
</dbReference>
<evidence type="ECO:0000313" key="2">
    <source>
        <dbReference type="Proteomes" id="UP000053201"/>
    </source>
</evidence>
<reference evidence="1 2" key="1">
    <citation type="submission" date="2009-08" db="EMBL/GenBank/DDBJ databases">
        <title>The Genome Sequence of Spizellomyces punctatus strain DAOM BR117.</title>
        <authorList>
            <consortium name="The Broad Institute Genome Sequencing Platform"/>
            <person name="Russ C."/>
            <person name="Cuomo C."/>
            <person name="Shea T."/>
            <person name="Young S.K."/>
            <person name="Zeng Q."/>
            <person name="Koehrsen M."/>
            <person name="Haas B."/>
            <person name="Borodovsky M."/>
            <person name="Guigo R."/>
            <person name="Alvarado L."/>
            <person name="Berlin A."/>
            <person name="Bochicchio J."/>
            <person name="Borenstein D."/>
            <person name="Chapman S."/>
            <person name="Chen Z."/>
            <person name="Engels R."/>
            <person name="Freedman E."/>
            <person name="Gellesch M."/>
            <person name="Goldberg J."/>
            <person name="Griggs A."/>
            <person name="Gujja S."/>
            <person name="Heiman D."/>
            <person name="Hepburn T."/>
            <person name="Howarth C."/>
            <person name="Jen D."/>
            <person name="Larson L."/>
            <person name="Lewis B."/>
            <person name="Mehta T."/>
            <person name="Park D."/>
            <person name="Pearson M."/>
            <person name="Roberts A."/>
            <person name="Saif S."/>
            <person name="Shenoy N."/>
            <person name="Sisk P."/>
            <person name="Stolte C."/>
            <person name="Sykes S."/>
            <person name="Thomson T."/>
            <person name="Walk T."/>
            <person name="White J."/>
            <person name="Yandava C."/>
            <person name="Burger G."/>
            <person name="Gray M.W."/>
            <person name="Holland P.W.H."/>
            <person name="King N."/>
            <person name="Lang F.B.F."/>
            <person name="Roger A.J."/>
            <person name="Ruiz-Trillo I."/>
            <person name="Lander E."/>
            <person name="Nusbaum C."/>
        </authorList>
    </citation>
    <scope>NUCLEOTIDE SEQUENCE [LARGE SCALE GENOMIC DNA]</scope>
    <source>
        <strain evidence="1 2">DAOM BR117</strain>
    </source>
</reference>
<keyword evidence="2" id="KW-1185">Reference proteome</keyword>
<dbReference type="InParanoid" id="A0A0L0HS94"/>
<protein>
    <submittedName>
        <fullName evidence="1">Uncharacterized protein</fullName>
    </submittedName>
</protein>
<dbReference type="GeneID" id="27692073"/>